<evidence type="ECO:0000256" key="4">
    <source>
        <dbReference type="ARBA" id="ARBA00023125"/>
    </source>
</evidence>
<keyword evidence="1" id="KW-0227">DNA damage</keyword>
<comment type="caution">
    <text evidence="7">The sequence shown here is derived from an EMBL/GenBank/DDBJ whole genome shotgun (WGS) entry which is preliminary data.</text>
</comment>
<accession>X1BNM8</accession>
<gene>
    <name evidence="7" type="ORF">S01H4_26189</name>
</gene>
<evidence type="ECO:0000256" key="1">
    <source>
        <dbReference type="ARBA" id="ARBA00022763"/>
    </source>
</evidence>
<dbReference type="GO" id="GO:0005524">
    <property type="term" value="F:ATP binding"/>
    <property type="evidence" value="ECO:0007669"/>
    <property type="project" value="InterPro"/>
</dbReference>
<keyword evidence="4" id="KW-0238">DNA-binding</keyword>
<dbReference type="Gene3D" id="2.40.10.170">
    <property type="match status" value="1"/>
</dbReference>
<dbReference type="Pfam" id="PF00270">
    <property type="entry name" value="DEAD"/>
    <property type="match status" value="1"/>
</dbReference>
<evidence type="ECO:0000313" key="7">
    <source>
        <dbReference type="EMBL" id="GAG82807.1"/>
    </source>
</evidence>
<reference evidence="7" key="1">
    <citation type="journal article" date="2014" name="Front. Microbiol.">
        <title>High frequency of phylogenetically diverse reductive dehalogenase-homologous genes in deep subseafloor sedimentary metagenomes.</title>
        <authorList>
            <person name="Kawai M."/>
            <person name="Futagami T."/>
            <person name="Toyoda A."/>
            <person name="Takaki Y."/>
            <person name="Nishi S."/>
            <person name="Hori S."/>
            <person name="Arai W."/>
            <person name="Tsubouchi T."/>
            <person name="Morono Y."/>
            <person name="Uchiyama I."/>
            <person name="Ito T."/>
            <person name="Fujiyama A."/>
            <person name="Inagaki F."/>
            <person name="Takami H."/>
        </authorList>
    </citation>
    <scope>NUCLEOTIDE SEQUENCE</scope>
    <source>
        <strain evidence="7">Expedition CK06-06</strain>
    </source>
</reference>
<evidence type="ECO:0000259" key="6">
    <source>
        <dbReference type="PROSITE" id="PS51192"/>
    </source>
</evidence>
<feature type="non-terminal residue" evidence="7">
    <location>
        <position position="1"/>
    </location>
</feature>
<dbReference type="GO" id="GO:0003677">
    <property type="term" value="F:DNA binding"/>
    <property type="evidence" value="ECO:0007669"/>
    <property type="project" value="UniProtKB-KW"/>
</dbReference>
<dbReference type="GO" id="GO:0003678">
    <property type="term" value="F:DNA helicase activity"/>
    <property type="evidence" value="ECO:0007669"/>
    <property type="project" value="TreeGrafter"/>
</dbReference>
<dbReference type="GO" id="GO:0006281">
    <property type="term" value="P:DNA repair"/>
    <property type="evidence" value="ECO:0007669"/>
    <property type="project" value="UniProtKB-KW"/>
</dbReference>
<proteinExistence type="predicted"/>
<dbReference type="InterPro" id="IPR014001">
    <property type="entry name" value="Helicase_ATP-bd"/>
</dbReference>
<dbReference type="CDD" id="cd17991">
    <property type="entry name" value="DEXHc_TRCF"/>
    <property type="match status" value="1"/>
</dbReference>
<evidence type="ECO:0000256" key="2">
    <source>
        <dbReference type="ARBA" id="ARBA00022801"/>
    </source>
</evidence>
<evidence type="ECO:0000256" key="3">
    <source>
        <dbReference type="ARBA" id="ARBA00022806"/>
    </source>
</evidence>
<evidence type="ECO:0000256" key="5">
    <source>
        <dbReference type="ARBA" id="ARBA00023204"/>
    </source>
</evidence>
<dbReference type="SMART" id="SM00487">
    <property type="entry name" value="DEXDc"/>
    <property type="match status" value="1"/>
</dbReference>
<dbReference type="EMBL" id="BART01012584">
    <property type="protein sequence ID" value="GAG82807.1"/>
    <property type="molecule type" value="Genomic_DNA"/>
</dbReference>
<keyword evidence="5" id="KW-0234">DNA repair</keyword>
<feature type="domain" description="Helicase ATP-binding" evidence="6">
    <location>
        <begin position="103"/>
        <end position="264"/>
    </location>
</feature>
<organism evidence="7">
    <name type="scientific">marine sediment metagenome</name>
    <dbReference type="NCBI Taxonomy" id="412755"/>
    <lineage>
        <taxon>unclassified sequences</taxon>
        <taxon>metagenomes</taxon>
        <taxon>ecological metagenomes</taxon>
    </lineage>
</organism>
<dbReference type="PROSITE" id="PS51192">
    <property type="entry name" value="HELICASE_ATP_BIND_1"/>
    <property type="match status" value="1"/>
</dbReference>
<dbReference type="SUPFAM" id="SSF52540">
    <property type="entry name" value="P-loop containing nucleoside triphosphate hydrolases"/>
    <property type="match status" value="1"/>
</dbReference>
<dbReference type="InterPro" id="IPR027417">
    <property type="entry name" value="P-loop_NTPase"/>
</dbReference>
<keyword evidence="3" id="KW-0547">Nucleotide-binding</keyword>
<dbReference type="InterPro" id="IPR047112">
    <property type="entry name" value="RecG/Mfd"/>
</dbReference>
<dbReference type="Gene3D" id="3.40.50.300">
    <property type="entry name" value="P-loop containing nucleotide triphosphate hydrolases"/>
    <property type="match status" value="1"/>
</dbReference>
<keyword evidence="3" id="KW-0347">Helicase</keyword>
<dbReference type="InterPro" id="IPR011545">
    <property type="entry name" value="DEAD/DEAH_box_helicase_dom"/>
</dbReference>
<keyword evidence="2" id="KW-0378">Hydrolase</keyword>
<sequence length="268" mass="29564">CLAIYFAVNPASSIELVQKYVGGGKTGPKLAKIGGTLWTRQKQAVEKAVADMAADMLEIQAVRAKQPGRAFPHDTPWQKAFEQSFQFDPTPDQATAIETIRGDLEQFKPMDRLLCGDVGFGKTELAMRAAFKVAEAGSQVAVLVPTTILAEQHRRTFTERFAEYPFTIRGLSRLTATREERETLEGIARGTVDIVVGTHRLAQADIHFDNLGLLVVDEEQRFGVDVKERLKAMRASVDVLTMTATPIPRTLHMAMLGIRDISNLTTPP</sequence>
<name>X1BNM8_9ZZZZ</name>
<keyword evidence="3" id="KW-0067">ATP-binding</keyword>
<protein>
    <recommendedName>
        <fullName evidence="6">Helicase ATP-binding domain-containing protein</fullName>
    </recommendedName>
</protein>
<dbReference type="AlphaFoldDB" id="X1BNM8"/>
<feature type="non-terminal residue" evidence="7">
    <location>
        <position position="268"/>
    </location>
</feature>
<dbReference type="PANTHER" id="PTHR47964:SF1">
    <property type="entry name" value="ATP-DEPENDENT DNA HELICASE HOMOLOG RECG, CHLOROPLASTIC"/>
    <property type="match status" value="1"/>
</dbReference>
<dbReference type="GO" id="GO:0016787">
    <property type="term" value="F:hydrolase activity"/>
    <property type="evidence" value="ECO:0007669"/>
    <property type="project" value="UniProtKB-KW"/>
</dbReference>
<dbReference type="PANTHER" id="PTHR47964">
    <property type="entry name" value="ATP-DEPENDENT DNA HELICASE HOMOLOG RECG, CHLOROPLASTIC"/>
    <property type="match status" value="1"/>
</dbReference>